<keyword evidence="3" id="KW-1185">Reference proteome</keyword>
<feature type="region of interest" description="Disordered" evidence="1">
    <location>
        <begin position="69"/>
        <end position="93"/>
    </location>
</feature>
<feature type="compositionally biased region" description="Basic and acidic residues" evidence="1">
    <location>
        <begin position="248"/>
        <end position="265"/>
    </location>
</feature>
<dbReference type="Proteomes" id="UP000479710">
    <property type="component" value="Unassembled WGS sequence"/>
</dbReference>
<evidence type="ECO:0000313" key="2">
    <source>
        <dbReference type="EMBL" id="KAF0927180.1"/>
    </source>
</evidence>
<gene>
    <name evidence="2" type="ORF">E2562_030987</name>
</gene>
<evidence type="ECO:0000256" key="1">
    <source>
        <dbReference type="SAM" id="MobiDB-lite"/>
    </source>
</evidence>
<dbReference type="OrthoDB" id="631801at2759"/>
<dbReference type="PANTHER" id="PTHR34397:SF26">
    <property type="entry name" value="OS05G0567000 PROTEIN"/>
    <property type="match status" value="1"/>
</dbReference>
<organism evidence="2 3">
    <name type="scientific">Oryza meyeriana var. granulata</name>
    <dbReference type="NCBI Taxonomy" id="110450"/>
    <lineage>
        <taxon>Eukaryota</taxon>
        <taxon>Viridiplantae</taxon>
        <taxon>Streptophyta</taxon>
        <taxon>Embryophyta</taxon>
        <taxon>Tracheophyta</taxon>
        <taxon>Spermatophyta</taxon>
        <taxon>Magnoliopsida</taxon>
        <taxon>Liliopsida</taxon>
        <taxon>Poales</taxon>
        <taxon>Poaceae</taxon>
        <taxon>BOP clade</taxon>
        <taxon>Oryzoideae</taxon>
        <taxon>Oryzeae</taxon>
        <taxon>Oryzinae</taxon>
        <taxon>Oryza</taxon>
        <taxon>Oryza meyeriana</taxon>
    </lineage>
</organism>
<evidence type="ECO:0000313" key="3">
    <source>
        <dbReference type="Proteomes" id="UP000479710"/>
    </source>
</evidence>
<comment type="caution">
    <text evidence="2">The sequence shown here is derived from an EMBL/GenBank/DDBJ whole genome shotgun (WGS) entry which is preliminary data.</text>
</comment>
<feature type="region of interest" description="Disordered" evidence="1">
    <location>
        <begin position="239"/>
        <end position="267"/>
    </location>
</feature>
<reference evidence="2 3" key="1">
    <citation type="submission" date="2019-11" db="EMBL/GenBank/DDBJ databases">
        <title>Whole genome sequence of Oryza granulata.</title>
        <authorList>
            <person name="Li W."/>
        </authorList>
    </citation>
    <scope>NUCLEOTIDE SEQUENCE [LARGE SCALE GENOMIC DNA]</scope>
    <source>
        <strain evidence="3">cv. Menghai</strain>
        <tissue evidence="2">Leaf</tissue>
    </source>
</reference>
<accession>A0A6G1ERB6</accession>
<sequence length="359" mass="38613">MKRPTARKDGKKVPATSLARFRQEVGPGFLSLSLASVTLEDAGQASSTTATSNGTAVANTSLIVSSTSRAAEAMHVPTPAKKAPKRARADQELAAATPSFDALGKASRPSNAVVNTSVASANAAAPAIAVERMDAAAPEPIDAVPLRAVLVRRAALPLPGRVEDDLPPPPPPAWIRDELLPLLGLRGDLPLHFICRKRVEVSDLAAQQSRFLIPRAAVIRHVRPLLSAAGRQAANLVEENLQKKKKQPKPEQPDGGKKPREKGEKSPGLVVHVVVNRAVPMAMEMTRRGSNCHTIIRQREHTRFAERGIRVRDDVVVWAFRPEPNGALHFVIANTADEQQQQPPAAAPNALCDIRNSFR</sequence>
<dbReference type="AlphaFoldDB" id="A0A6G1ERB6"/>
<protein>
    <submittedName>
        <fullName evidence="2">Uncharacterized protein</fullName>
    </submittedName>
</protein>
<proteinExistence type="predicted"/>
<name>A0A6G1ERB6_9ORYZ</name>
<dbReference type="EMBL" id="SPHZ02000003">
    <property type="protein sequence ID" value="KAF0927180.1"/>
    <property type="molecule type" value="Genomic_DNA"/>
</dbReference>
<dbReference type="PANTHER" id="PTHR34397">
    <property type="entry name" value="OS05G0237600 PROTEIN"/>
    <property type="match status" value="1"/>
</dbReference>